<accession>A0ACC2T3T6</accession>
<reference evidence="1" key="1">
    <citation type="submission" date="2022-04" db="EMBL/GenBank/DDBJ databases">
        <title>Genome of the entomopathogenic fungus Entomophthora muscae.</title>
        <authorList>
            <person name="Elya C."/>
            <person name="Lovett B.R."/>
            <person name="Lee E."/>
            <person name="Macias A.M."/>
            <person name="Hajek A.E."/>
            <person name="De Bivort B.L."/>
            <person name="Kasson M.T."/>
            <person name="De Fine Licht H.H."/>
            <person name="Stajich J.E."/>
        </authorList>
    </citation>
    <scope>NUCLEOTIDE SEQUENCE</scope>
    <source>
        <strain evidence="1">Berkeley</strain>
    </source>
</reference>
<keyword evidence="2" id="KW-1185">Reference proteome</keyword>
<dbReference type="Proteomes" id="UP001165960">
    <property type="component" value="Unassembled WGS sequence"/>
</dbReference>
<comment type="caution">
    <text evidence="1">The sequence shown here is derived from an EMBL/GenBank/DDBJ whole genome shotgun (WGS) entry which is preliminary data.</text>
</comment>
<evidence type="ECO:0000313" key="2">
    <source>
        <dbReference type="Proteomes" id="UP001165960"/>
    </source>
</evidence>
<evidence type="ECO:0000313" key="1">
    <source>
        <dbReference type="EMBL" id="KAJ9069323.1"/>
    </source>
</evidence>
<dbReference type="EMBL" id="QTSX02003640">
    <property type="protein sequence ID" value="KAJ9069323.1"/>
    <property type="molecule type" value="Genomic_DNA"/>
</dbReference>
<name>A0ACC2T3T6_9FUNG</name>
<protein>
    <submittedName>
        <fullName evidence="1">Uncharacterized protein</fullName>
    </submittedName>
</protein>
<sequence length="291" mass="32318">MAFSEQNFFNWILLAIATIAVLVNSLLLYTARRLRHDHAEINYAVLLASVDMALAILIIGTSLANSLYYTSNFDMFCKFKGPIDFLLLYVSLELVAVIAMARYYKVRGTGIPRRVWGVLCSCTSVYSVLLIIAGLQEEFSTSLSGCDCTPNVEYPISAVVLFSLGFSIFVSLFVTLFYYLRILGFIDKACDGKAHSCSGSRSKVITRVFSICLIYLFLNVPTSLLIMLEASRKTNGSQFLNLVISILISLNVIANPALILFAHSLIFDQLVSPFSTKLDPHTSLRFSSQFS</sequence>
<gene>
    <name evidence="1" type="ORF">DSO57_1019731</name>
</gene>
<organism evidence="1 2">
    <name type="scientific">Entomophthora muscae</name>
    <dbReference type="NCBI Taxonomy" id="34485"/>
    <lineage>
        <taxon>Eukaryota</taxon>
        <taxon>Fungi</taxon>
        <taxon>Fungi incertae sedis</taxon>
        <taxon>Zoopagomycota</taxon>
        <taxon>Entomophthoromycotina</taxon>
        <taxon>Entomophthoromycetes</taxon>
        <taxon>Entomophthorales</taxon>
        <taxon>Entomophthoraceae</taxon>
        <taxon>Entomophthora</taxon>
    </lineage>
</organism>
<proteinExistence type="predicted"/>